<organism evidence="4 5">
    <name type="scientific">Tilletiaria anomala (strain ATCC 24038 / CBS 436.72 / UBC 951)</name>
    <dbReference type="NCBI Taxonomy" id="1037660"/>
    <lineage>
        <taxon>Eukaryota</taxon>
        <taxon>Fungi</taxon>
        <taxon>Dikarya</taxon>
        <taxon>Basidiomycota</taxon>
        <taxon>Ustilaginomycotina</taxon>
        <taxon>Exobasidiomycetes</taxon>
        <taxon>Georgefischeriales</taxon>
        <taxon>Tilletiariaceae</taxon>
        <taxon>Tilletiaria</taxon>
    </lineage>
</organism>
<dbReference type="GO" id="GO:0003677">
    <property type="term" value="F:DNA binding"/>
    <property type="evidence" value="ECO:0007669"/>
    <property type="project" value="UniProtKB-UniRule"/>
</dbReference>
<reference evidence="4 5" key="1">
    <citation type="submission" date="2014-05" db="EMBL/GenBank/DDBJ databases">
        <title>Draft genome sequence of a rare smut relative, Tilletiaria anomala UBC 951.</title>
        <authorList>
            <consortium name="DOE Joint Genome Institute"/>
            <person name="Toome M."/>
            <person name="Kuo A."/>
            <person name="Henrissat B."/>
            <person name="Lipzen A."/>
            <person name="Tritt A."/>
            <person name="Yoshinaga Y."/>
            <person name="Zane M."/>
            <person name="Barry K."/>
            <person name="Grigoriev I.V."/>
            <person name="Spatafora J.W."/>
            <person name="Aimea M.C."/>
        </authorList>
    </citation>
    <scope>NUCLEOTIDE SEQUENCE [LARGE SCALE GENOMIC DNA]</scope>
    <source>
        <strain evidence="4 5">UBC 951</strain>
    </source>
</reference>
<comment type="caution">
    <text evidence="4">The sequence shown here is derived from an EMBL/GenBank/DDBJ whole genome shotgun (WGS) entry which is preliminary data.</text>
</comment>
<name>A0A066WD12_TILAU</name>
<dbReference type="Pfam" id="PF00505">
    <property type="entry name" value="HMG_box"/>
    <property type="match status" value="1"/>
</dbReference>
<evidence type="ECO:0000256" key="1">
    <source>
        <dbReference type="PROSITE-ProRule" id="PRU00267"/>
    </source>
</evidence>
<dbReference type="EMBL" id="JMSN01000019">
    <property type="protein sequence ID" value="KDN50408.1"/>
    <property type="molecule type" value="Genomic_DNA"/>
</dbReference>
<dbReference type="CDD" id="cd01389">
    <property type="entry name" value="HMG-box_ROX1-like"/>
    <property type="match status" value="1"/>
</dbReference>
<accession>A0A066WD12</accession>
<feature type="domain" description="HMG box" evidence="3">
    <location>
        <begin position="106"/>
        <end position="187"/>
    </location>
</feature>
<feature type="DNA-binding region" description="HMG box" evidence="1">
    <location>
        <begin position="106"/>
        <end position="187"/>
    </location>
</feature>
<feature type="compositionally biased region" description="Polar residues" evidence="2">
    <location>
        <begin position="78"/>
        <end position="90"/>
    </location>
</feature>
<feature type="region of interest" description="Disordered" evidence="2">
    <location>
        <begin position="54"/>
        <end position="148"/>
    </location>
</feature>
<evidence type="ECO:0000313" key="5">
    <source>
        <dbReference type="Proteomes" id="UP000027361"/>
    </source>
</evidence>
<feature type="compositionally biased region" description="Polar residues" evidence="2">
    <location>
        <begin position="138"/>
        <end position="148"/>
    </location>
</feature>
<keyword evidence="1" id="KW-0238">DNA-binding</keyword>
<protein>
    <recommendedName>
        <fullName evidence="3">HMG box domain-containing protein</fullName>
    </recommendedName>
</protein>
<keyword evidence="5" id="KW-1185">Reference proteome</keyword>
<sequence length="205" mass="22913">MHLVLRARGIHSSKQAFDTKRPRVARRIETRPEGSIALKRESKLEEGSIMFPLGGLDNLLDAPRASKSRRKAEGGNGQQISAVAAGSTSFVEMDGAADEEDESDRAPRPPNSWILYRSAKSQEIKRDMEESGAWASSPPVSSRQRQAEISRTVSMMWKNEAKEVKDMYSAMAEERRLGHRQRYPVSCPQKSFCQDGGIEYSTDPL</sequence>
<proteinExistence type="predicted"/>
<gene>
    <name evidence="4" type="ORF">K437DRAFT_66818</name>
</gene>
<dbReference type="Proteomes" id="UP000027361">
    <property type="component" value="Unassembled WGS sequence"/>
</dbReference>
<dbReference type="InterPro" id="IPR009071">
    <property type="entry name" value="HMG_box_dom"/>
</dbReference>
<dbReference type="STRING" id="1037660.A0A066WD12"/>
<keyword evidence="1" id="KW-0539">Nucleus</keyword>
<dbReference type="PROSITE" id="PS50118">
    <property type="entry name" value="HMG_BOX_2"/>
    <property type="match status" value="1"/>
</dbReference>
<dbReference type="SMART" id="SM00398">
    <property type="entry name" value="HMG"/>
    <property type="match status" value="1"/>
</dbReference>
<dbReference type="SUPFAM" id="SSF47095">
    <property type="entry name" value="HMG-box"/>
    <property type="match status" value="1"/>
</dbReference>
<dbReference type="InParanoid" id="A0A066WD12"/>
<dbReference type="GO" id="GO:0005634">
    <property type="term" value="C:nucleus"/>
    <property type="evidence" value="ECO:0007669"/>
    <property type="project" value="UniProtKB-UniRule"/>
</dbReference>
<feature type="compositionally biased region" description="Basic and acidic residues" evidence="2">
    <location>
        <begin position="120"/>
        <end position="129"/>
    </location>
</feature>
<evidence type="ECO:0000259" key="3">
    <source>
        <dbReference type="PROSITE" id="PS50118"/>
    </source>
</evidence>
<evidence type="ECO:0000256" key="2">
    <source>
        <dbReference type="SAM" id="MobiDB-lite"/>
    </source>
</evidence>
<evidence type="ECO:0000313" key="4">
    <source>
        <dbReference type="EMBL" id="KDN50408.1"/>
    </source>
</evidence>
<dbReference type="RefSeq" id="XP_013244533.1">
    <property type="nucleotide sequence ID" value="XM_013389079.1"/>
</dbReference>
<dbReference type="Gene3D" id="1.10.30.10">
    <property type="entry name" value="High mobility group box domain"/>
    <property type="match status" value="1"/>
</dbReference>
<dbReference type="InterPro" id="IPR036910">
    <property type="entry name" value="HMG_box_dom_sf"/>
</dbReference>
<dbReference type="OrthoDB" id="6247875at2759"/>
<dbReference type="GeneID" id="25267694"/>
<dbReference type="AlphaFoldDB" id="A0A066WD12"/>
<dbReference type="HOGENOM" id="CLU_1338361_0_0_1"/>